<organism evidence="1 2">
    <name type="scientific">Mycena albidolilacea</name>
    <dbReference type="NCBI Taxonomy" id="1033008"/>
    <lineage>
        <taxon>Eukaryota</taxon>
        <taxon>Fungi</taxon>
        <taxon>Dikarya</taxon>
        <taxon>Basidiomycota</taxon>
        <taxon>Agaricomycotina</taxon>
        <taxon>Agaricomycetes</taxon>
        <taxon>Agaricomycetidae</taxon>
        <taxon>Agaricales</taxon>
        <taxon>Marasmiineae</taxon>
        <taxon>Mycenaceae</taxon>
        <taxon>Mycena</taxon>
    </lineage>
</organism>
<protein>
    <submittedName>
        <fullName evidence="1">Uncharacterized protein</fullName>
    </submittedName>
</protein>
<proteinExistence type="predicted"/>
<dbReference type="Proteomes" id="UP001218218">
    <property type="component" value="Unassembled WGS sequence"/>
</dbReference>
<reference evidence="1" key="1">
    <citation type="submission" date="2023-03" db="EMBL/GenBank/DDBJ databases">
        <title>Massive genome expansion in bonnet fungi (Mycena s.s.) driven by repeated elements and novel gene families across ecological guilds.</title>
        <authorList>
            <consortium name="Lawrence Berkeley National Laboratory"/>
            <person name="Harder C.B."/>
            <person name="Miyauchi S."/>
            <person name="Viragh M."/>
            <person name="Kuo A."/>
            <person name="Thoen E."/>
            <person name="Andreopoulos B."/>
            <person name="Lu D."/>
            <person name="Skrede I."/>
            <person name="Drula E."/>
            <person name="Henrissat B."/>
            <person name="Morin E."/>
            <person name="Kohler A."/>
            <person name="Barry K."/>
            <person name="LaButti K."/>
            <person name="Morin E."/>
            <person name="Salamov A."/>
            <person name="Lipzen A."/>
            <person name="Mereny Z."/>
            <person name="Hegedus B."/>
            <person name="Baldrian P."/>
            <person name="Stursova M."/>
            <person name="Weitz H."/>
            <person name="Taylor A."/>
            <person name="Grigoriev I.V."/>
            <person name="Nagy L.G."/>
            <person name="Martin F."/>
            <person name="Kauserud H."/>
        </authorList>
    </citation>
    <scope>NUCLEOTIDE SEQUENCE</scope>
    <source>
        <strain evidence="1">CBHHK002</strain>
    </source>
</reference>
<dbReference type="InterPro" id="IPR011990">
    <property type="entry name" value="TPR-like_helical_dom_sf"/>
</dbReference>
<sequence length="478" mass="54300">MHIPTLLIGQVQDILPQLHDHRLKAYFMIELLHRWQYYPISDHEALASQALEHLKQLDEPDLECKLYLSMAFYYQHFKTDLVEAANMCKKIISLAIPTGNSKRHSQALNQLAWMNLQLGKYSVAQMYAYEAQKLARVCGNLYTEAQAVRIQALCQTALSYYKQSLSLCIMSQDLLGLCDMSDGEANLSILTTQAGVHKCKSEYSEAWEIHSKIIRISADRDPFWHAIALLNLTELDVSMGVPKHDVQRNIELARSIFTTTGRKSWIIACDYILADLYLREQDLTGAKTLFEKSLKLSLGNIEIKSLCFEKLGNASSWGPDESIPGWTTIFLVDSLKLQAKLHVYKALQFFGQIFLMQNDEDTAISLLTVALEGFTYMDVHRSRAECMVRLGDISNNHGDQLKAIEFWSIAKPLFERSSQVKEVQHVDERLACIGSDVLEQHRESIARLVKLNVPSGNPSPIKDELQVELIEEPPQILV</sequence>
<accession>A0AAD6ZAQ9</accession>
<dbReference type="AlphaFoldDB" id="A0AAD6ZAQ9"/>
<evidence type="ECO:0000313" key="2">
    <source>
        <dbReference type="Proteomes" id="UP001218218"/>
    </source>
</evidence>
<evidence type="ECO:0000313" key="1">
    <source>
        <dbReference type="EMBL" id="KAJ7314767.1"/>
    </source>
</evidence>
<dbReference type="Gene3D" id="1.25.40.10">
    <property type="entry name" value="Tetratricopeptide repeat domain"/>
    <property type="match status" value="2"/>
</dbReference>
<dbReference type="EMBL" id="JARIHO010000065">
    <property type="protein sequence ID" value="KAJ7314767.1"/>
    <property type="molecule type" value="Genomic_DNA"/>
</dbReference>
<comment type="caution">
    <text evidence="1">The sequence shown here is derived from an EMBL/GenBank/DDBJ whole genome shotgun (WGS) entry which is preliminary data.</text>
</comment>
<name>A0AAD6ZAQ9_9AGAR</name>
<dbReference type="SUPFAM" id="SSF48452">
    <property type="entry name" value="TPR-like"/>
    <property type="match status" value="3"/>
</dbReference>
<gene>
    <name evidence="1" type="ORF">DFH08DRAFT_821093</name>
</gene>
<keyword evidence="2" id="KW-1185">Reference proteome</keyword>